<name>A0A1M6NS11_9FLAO</name>
<gene>
    <name evidence="1" type="ORF">SAMN05444371_0603</name>
</gene>
<dbReference type="EMBL" id="FRAM01000001">
    <property type="protein sequence ID" value="SHJ98464.1"/>
    <property type="molecule type" value="Genomic_DNA"/>
</dbReference>
<dbReference type="AlphaFoldDB" id="A0A1M6NS11"/>
<protein>
    <submittedName>
        <fullName evidence="1">Uncharacterized protein</fullName>
    </submittedName>
</protein>
<keyword evidence="2" id="KW-1185">Reference proteome</keyword>
<accession>A0A1M6NS11</accession>
<proteinExistence type="predicted"/>
<sequence>MCLAMFAGLINNLFKEQLKGKLEGLIIFENDNIKIDQETIYLDEKRLIKFTGVDYVDMLITHNFPTDYFQMV</sequence>
<evidence type="ECO:0000313" key="1">
    <source>
        <dbReference type="EMBL" id="SHJ98464.1"/>
    </source>
</evidence>
<dbReference type="Proteomes" id="UP000184498">
    <property type="component" value="Unassembled WGS sequence"/>
</dbReference>
<organism evidence="1 2">
    <name type="scientific">Epilithonimonas mollis</name>
    <dbReference type="NCBI Taxonomy" id="216903"/>
    <lineage>
        <taxon>Bacteria</taxon>
        <taxon>Pseudomonadati</taxon>
        <taxon>Bacteroidota</taxon>
        <taxon>Flavobacteriia</taxon>
        <taxon>Flavobacteriales</taxon>
        <taxon>Weeksellaceae</taxon>
        <taxon>Chryseobacterium group</taxon>
        <taxon>Epilithonimonas</taxon>
    </lineage>
</organism>
<evidence type="ECO:0000313" key="2">
    <source>
        <dbReference type="Proteomes" id="UP000184498"/>
    </source>
</evidence>
<reference evidence="2" key="1">
    <citation type="submission" date="2016-11" db="EMBL/GenBank/DDBJ databases">
        <authorList>
            <person name="Varghese N."/>
            <person name="Submissions S."/>
        </authorList>
    </citation>
    <scope>NUCLEOTIDE SEQUENCE [LARGE SCALE GENOMIC DNA]</scope>
    <source>
        <strain evidence="2">DSM 18016</strain>
    </source>
</reference>